<dbReference type="InterPro" id="IPR023580">
    <property type="entry name" value="RNA_pol_su_RPB10"/>
</dbReference>
<dbReference type="HAMAP" id="MF_00250">
    <property type="entry name" value="RNApol_arch_Rpo10"/>
    <property type="match status" value="1"/>
</dbReference>
<name>A0A8T4KVC8_9ARCH</name>
<dbReference type="AlphaFoldDB" id="A0A8T4KVC8"/>
<evidence type="ECO:0000256" key="4">
    <source>
        <dbReference type="ARBA" id="ARBA00023163"/>
    </source>
</evidence>
<dbReference type="FunFam" id="1.10.10.60:FF:000024">
    <property type="entry name" value="DNA-directed RNA polymerases I, II, and III subunit"/>
    <property type="match status" value="1"/>
</dbReference>
<reference evidence="6" key="2">
    <citation type="submission" date="2021-05" db="EMBL/GenBank/DDBJ databases">
        <title>Protein family content uncovers lineage relationships and bacterial pathway maintenance mechanisms in DPANN archaea.</title>
        <authorList>
            <person name="Castelle C.J."/>
            <person name="Meheust R."/>
            <person name="Jaffe A.L."/>
            <person name="Seitz K."/>
            <person name="Gong X."/>
            <person name="Baker B.J."/>
            <person name="Banfield J.F."/>
        </authorList>
    </citation>
    <scope>NUCLEOTIDE SEQUENCE</scope>
    <source>
        <strain evidence="6">RIFCSPHIGHO2_01_FULL_AR10_44_11</strain>
    </source>
</reference>
<comment type="catalytic activity">
    <reaction evidence="5">
        <text>RNA(n) + a ribonucleoside 5'-triphosphate = RNA(n+1) + diphosphate</text>
        <dbReference type="Rhea" id="RHEA:21248"/>
        <dbReference type="Rhea" id="RHEA-COMP:14527"/>
        <dbReference type="Rhea" id="RHEA-COMP:17342"/>
        <dbReference type="ChEBI" id="CHEBI:33019"/>
        <dbReference type="ChEBI" id="CHEBI:61557"/>
        <dbReference type="ChEBI" id="CHEBI:140395"/>
        <dbReference type="EC" id="2.7.7.6"/>
    </reaction>
</comment>
<dbReference type="Proteomes" id="UP000677687">
    <property type="component" value="Unassembled WGS sequence"/>
</dbReference>
<keyword evidence="1 5" id="KW-0240">DNA-directed RNA polymerase</keyword>
<dbReference type="GO" id="GO:0008270">
    <property type="term" value="F:zinc ion binding"/>
    <property type="evidence" value="ECO:0007669"/>
    <property type="project" value="UniProtKB-UniRule"/>
</dbReference>
<dbReference type="GO" id="GO:0006351">
    <property type="term" value="P:DNA-templated transcription"/>
    <property type="evidence" value="ECO:0007669"/>
    <property type="project" value="UniProtKB-UniRule"/>
</dbReference>
<organism evidence="6 7">
    <name type="scientific">Candidatus Iainarchaeum sp</name>
    <dbReference type="NCBI Taxonomy" id="3101447"/>
    <lineage>
        <taxon>Archaea</taxon>
        <taxon>Candidatus Iainarchaeota</taxon>
        <taxon>Candidatus Iainarchaeia</taxon>
        <taxon>Candidatus Iainarchaeales</taxon>
        <taxon>Candidatus Iainarchaeaceae</taxon>
        <taxon>Candidatus Iainarchaeum</taxon>
    </lineage>
</organism>
<feature type="binding site" evidence="5">
    <location>
        <position position="45"/>
    </location>
    <ligand>
        <name>Zn(2+)</name>
        <dbReference type="ChEBI" id="CHEBI:29105"/>
    </ligand>
</feature>
<evidence type="ECO:0000313" key="6">
    <source>
        <dbReference type="EMBL" id="MBS3057492.1"/>
    </source>
</evidence>
<evidence type="ECO:0000256" key="1">
    <source>
        <dbReference type="ARBA" id="ARBA00022478"/>
    </source>
</evidence>
<comment type="subcellular location">
    <subcellularLocation>
        <location evidence="5">Cytoplasm</location>
    </subcellularLocation>
</comment>
<dbReference type="PANTHER" id="PTHR23431:SF3">
    <property type="entry name" value="DNA-DIRECTED RNA POLYMERASES I, II, AND III SUBUNIT RPABC5"/>
    <property type="match status" value="1"/>
</dbReference>
<feature type="binding site" evidence="5">
    <location>
        <position position="7"/>
    </location>
    <ligand>
        <name>Zn(2+)</name>
        <dbReference type="ChEBI" id="CHEBI:29105"/>
    </ligand>
</feature>
<feature type="binding site" evidence="5">
    <location>
        <position position="10"/>
    </location>
    <ligand>
        <name>Zn(2+)</name>
        <dbReference type="ChEBI" id="CHEBI:29105"/>
    </ligand>
</feature>
<comment type="function">
    <text evidence="5">DNA-dependent RNA polymerase (RNAP) catalyzes the transcription of DNA into RNA using the four ribonucleoside triphosphates as substrates.</text>
</comment>
<keyword evidence="5 6" id="KW-0808">Transferase</keyword>
<dbReference type="InterPro" id="IPR000268">
    <property type="entry name" value="RPABC5/Rpb10"/>
</dbReference>
<dbReference type="PIRSF" id="PIRSF005653">
    <property type="entry name" value="RNA_pol_N/8_sub"/>
    <property type="match status" value="1"/>
</dbReference>
<dbReference type="SUPFAM" id="SSF46924">
    <property type="entry name" value="RNA polymerase subunit RPB10"/>
    <property type="match status" value="1"/>
</dbReference>
<dbReference type="GO" id="GO:0005737">
    <property type="term" value="C:cytoplasm"/>
    <property type="evidence" value="ECO:0007669"/>
    <property type="project" value="UniProtKB-SubCell"/>
</dbReference>
<dbReference type="GO" id="GO:0003677">
    <property type="term" value="F:DNA binding"/>
    <property type="evidence" value="ECO:0007669"/>
    <property type="project" value="InterPro"/>
</dbReference>
<dbReference type="NCBIfam" id="NF003089">
    <property type="entry name" value="PRK04016.1"/>
    <property type="match status" value="1"/>
</dbReference>
<sequence length="65" mass="7634">MIVPVRCFSCGKVLAGMYDEYLQRIRKGESAQKVMDALGIERYCCRRTIFSHVDLMDEMLKFPRQ</sequence>
<evidence type="ECO:0000256" key="2">
    <source>
        <dbReference type="ARBA" id="ARBA00022723"/>
    </source>
</evidence>
<dbReference type="EC" id="2.7.7.6" evidence="5"/>
<dbReference type="InterPro" id="IPR020789">
    <property type="entry name" value="RNA_pol_suN_Zn-BS"/>
</dbReference>
<dbReference type="GO" id="GO:0003899">
    <property type="term" value="F:DNA-directed RNA polymerase activity"/>
    <property type="evidence" value="ECO:0007669"/>
    <property type="project" value="UniProtKB-UniRule"/>
</dbReference>
<evidence type="ECO:0000256" key="3">
    <source>
        <dbReference type="ARBA" id="ARBA00022833"/>
    </source>
</evidence>
<evidence type="ECO:0000313" key="7">
    <source>
        <dbReference type="Proteomes" id="UP000677687"/>
    </source>
</evidence>
<keyword evidence="4 5" id="KW-0804">Transcription</keyword>
<dbReference type="Gene3D" id="1.10.10.60">
    <property type="entry name" value="Homeodomain-like"/>
    <property type="match status" value="1"/>
</dbReference>
<dbReference type="PROSITE" id="PS01112">
    <property type="entry name" value="RNA_POL_N_8KD"/>
    <property type="match status" value="1"/>
</dbReference>
<feature type="binding site" evidence="5">
    <location>
        <position position="44"/>
    </location>
    <ligand>
        <name>Zn(2+)</name>
        <dbReference type="ChEBI" id="CHEBI:29105"/>
    </ligand>
</feature>
<gene>
    <name evidence="5" type="primary">rpo10</name>
    <name evidence="5" type="synonym">rpoN</name>
    <name evidence="6" type="ORF">J4415_02580</name>
</gene>
<comment type="subunit">
    <text evidence="5">Part of the RNA polymerase complex.</text>
</comment>
<dbReference type="GO" id="GO:0000428">
    <property type="term" value="C:DNA-directed RNA polymerase complex"/>
    <property type="evidence" value="ECO:0007669"/>
    <property type="project" value="UniProtKB-KW"/>
</dbReference>
<evidence type="ECO:0000256" key="5">
    <source>
        <dbReference type="HAMAP-Rule" id="MF_00250"/>
    </source>
</evidence>
<proteinExistence type="inferred from homology"/>
<comment type="cofactor">
    <cofactor evidence="5">
        <name>Zn(2+)</name>
        <dbReference type="ChEBI" id="CHEBI:29105"/>
    </cofactor>
    <text evidence="5">Binds 1 zinc ion.</text>
</comment>
<protein>
    <recommendedName>
        <fullName evidence="5">DNA-directed RNA polymerase subunit Rpo10</fullName>
        <ecNumber evidence="5">2.7.7.6</ecNumber>
    </recommendedName>
    <alternativeName>
        <fullName evidence="5">DNA-directed RNA polymerase subunit N</fullName>
    </alternativeName>
</protein>
<keyword evidence="2 5" id="KW-0479">Metal-binding</keyword>
<dbReference type="PANTHER" id="PTHR23431">
    <property type="entry name" value="DNA-DIRECTED RNA POLYMERASES I, II, AND III SUBUNIT RPABC5 FAMILY MEMBER"/>
    <property type="match status" value="1"/>
</dbReference>
<accession>A0A8T4KVC8</accession>
<dbReference type="EMBL" id="JAGVWD010000039">
    <property type="protein sequence ID" value="MBS3057492.1"/>
    <property type="molecule type" value="Genomic_DNA"/>
</dbReference>
<keyword evidence="5" id="KW-0963">Cytoplasm</keyword>
<keyword evidence="3 5" id="KW-0862">Zinc</keyword>
<comment type="caution">
    <text evidence="6">The sequence shown here is derived from an EMBL/GenBank/DDBJ whole genome shotgun (WGS) entry which is preliminary data.</text>
</comment>
<reference evidence="6" key="1">
    <citation type="submission" date="2021-03" db="EMBL/GenBank/DDBJ databases">
        <authorList>
            <person name="Jaffe A."/>
        </authorList>
    </citation>
    <scope>NUCLEOTIDE SEQUENCE</scope>
    <source>
        <strain evidence="6">RIFCSPHIGHO2_01_FULL_AR10_44_11</strain>
    </source>
</reference>
<keyword evidence="5 6" id="KW-0548">Nucleotidyltransferase</keyword>
<comment type="similarity">
    <text evidence="5">Belongs to the archaeal Rpo10/eukaryotic RPB10 RNA polymerase subunit family.</text>
</comment>
<dbReference type="Pfam" id="PF01194">
    <property type="entry name" value="RNA_pol_N"/>
    <property type="match status" value="1"/>
</dbReference>